<name>A0A7T4URG0_9GAMM</name>
<dbReference type="GO" id="GO:0022857">
    <property type="term" value="F:transmembrane transporter activity"/>
    <property type="evidence" value="ECO:0007669"/>
    <property type="project" value="TreeGrafter"/>
</dbReference>
<keyword evidence="2" id="KW-0547">Nucleotide-binding</keyword>
<dbReference type="PANTHER" id="PTHR24220">
    <property type="entry name" value="IMPORT ATP-BINDING PROTEIN"/>
    <property type="match status" value="1"/>
</dbReference>
<evidence type="ECO:0000256" key="4">
    <source>
        <dbReference type="ARBA" id="ARBA00038388"/>
    </source>
</evidence>
<evidence type="ECO:0000256" key="3">
    <source>
        <dbReference type="ARBA" id="ARBA00022840"/>
    </source>
</evidence>
<dbReference type="InterPro" id="IPR003439">
    <property type="entry name" value="ABC_transporter-like_ATP-bd"/>
</dbReference>
<dbReference type="PANTHER" id="PTHR24220:SF86">
    <property type="entry name" value="ABC TRANSPORTER ABCH.1"/>
    <property type="match status" value="1"/>
</dbReference>
<dbReference type="CDD" id="cd03255">
    <property type="entry name" value="ABC_MJ0796_LolCDE_FtsE"/>
    <property type="match status" value="1"/>
</dbReference>
<dbReference type="GO" id="GO:0005524">
    <property type="term" value="F:ATP binding"/>
    <property type="evidence" value="ECO:0007669"/>
    <property type="project" value="UniProtKB-KW"/>
</dbReference>
<feature type="domain" description="ABC transporter" evidence="5">
    <location>
        <begin position="2"/>
        <end position="230"/>
    </location>
</feature>
<sequence>MIDLTGIHKTFWLGEQAVHALNDVNLHVEQGDYLSVMGPSGSGKSTLLNMLGLLDRPDSGRYCLAGQETTSMAEEELAALRSETIGFVFQAYHLIPRLTARENIELPMMLVGVAAAERRRLADQAMERLGICDRGHHLPKQLSGGQRQRVALARAIVRRPKLLLADEPTGNLDSHSGAEVVALIEELNSEGITVLVVTHDNDLGARARRRIRMVDGRIVGELAGGTHAAS</sequence>
<dbReference type="InterPro" id="IPR003593">
    <property type="entry name" value="AAA+_ATPase"/>
</dbReference>
<evidence type="ECO:0000256" key="1">
    <source>
        <dbReference type="ARBA" id="ARBA00022448"/>
    </source>
</evidence>
<dbReference type="EMBL" id="CP066167">
    <property type="protein sequence ID" value="QQD19701.1"/>
    <property type="molecule type" value="Genomic_DNA"/>
</dbReference>
<gene>
    <name evidence="6" type="ORF">I6N98_07625</name>
</gene>
<dbReference type="Proteomes" id="UP000596063">
    <property type="component" value="Chromosome"/>
</dbReference>
<dbReference type="InterPro" id="IPR015854">
    <property type="entry name" value="ABC_transpr_LolD-like"/>
</dbReference>
<evidence type="ECO:0000313" key="7">
    <source>
        <dbReference type="Proteomes" id="UP000596063"/>
    </source>
</evidence>
<dbReference type="GO" id="GO:0005886">
    <property type="term" value="C:plasma membrane"/>
    <property type="evidence" value="ECO:0007669"/>
    <property type="project" value="TreeGrafter"/>
</dbReference>
<dbReference type="KEGG" id="snan:I6N98_07625"/>
<dbReference type="InterPro" id="IPR017871">
    <property type="entry name" value="ABC_transporter-like_CS"/>
</dbReference>
<dbReference type="PROSITE" id="PS50893">
    <property type="entry name" value="ABC_TRANSPORTER_2"/>
    <property type="match status" value="1"/>
</dbReference>
<evidence type="ECO:0000256" key="2">
    <source>
        <dbReference type="ARBA" id="ARBA00022741"/>
    </source>
</evidence>
<reference evidence="6 7" key="1">
    <citation type="submission" date="2020-12" db="EMBL/GenBank/DDBJ databases">
        <authorList>
            <person name="Shan Y."/>
        </authorList>
    </citation>
    <scope>NUCLEOTIDE SEQUENCE [LARGE SCALE GENOMIC DNA]</scope>
    <source>
        <strain evidence="7">csc3.9</strain>
    </source>
</reference>
<dbReference type="InterPro" id="IPR017911">
    <property type="entry name" value="MacB-like_ATP-bd"/>
</dbReference>
<dbReference type="RefSeq" id="WP_198571185.1">
    <property type="nucleotide sequence ID" value="NZ_CP066167.1"/>
</dbReference>
<dbReference type="Gene3D" id="3.40.50.300">
    <property type="entry name" value="P-loop containing nucleotide triphosphate hydrolases"/>
    <property type="match status" value="1"/>
</dbReference>
<accession>A0A7T4URG0</accession>
<evidence type="ECO:0000313" key="6">
    <source>
        <dbReference type="EMBL" id="QQD19701.1"/>
    </source>
</evidence>
<dbReference type="PROSITE" id="PS00211">
    <property type="entry name" value="ABC_TRANSPORTER_1"/>
    <property type="match status" value="1"/>
</dbReference>
<dbReference type="AlphaFoldDB" id="A0A7T4URG0"/>
<dbReference type="GO" id="GO:0016887">
    <property type="term" value="F:ATP hydrolysis activity"/>
    <property type="evidence" value="ECO:0007669"/>
    <property type="project" value="InterPro"/>
</dbReference>
<dbReference type="SMART" id="SM00382">
    <property type="entry name" value="AAA"/>
    <property type="match status" value="1"/>
</dbReference>
<dbReference type="Pfam" id="PF00005">
    <property type="entry name" value="ABC_tran"/>
    <property type="match status" value="1"/>
</dbReference>
<dbReference type="GO" id="GO:1902495">
    <property type="term" value="C:transmembrane transporter complex"/>
    <property type="evidence" value="ECO:0007669"/>
    <property type="project" value="UniProtKB-ARBA"/>
</dbReference>
<comment type="similarity">
    <text evidence="4">Belongs to the ABC transporter superfamily. Macrolide exporter (TC 3.A.1.122) family.</text>
</comment>
<dbReference type="FunFam" id="3.40.50.300:FF:000032">
    <property type="entry name" value="Export ABC transporter ATP-binding protein"/>
    <property type="match status" value="1"/>
</dbReference>
<organism evidence="6 7">
    <name type="scientific">Spongiibacter nanhainus</name>
    <dbReference type="NCBI Taxonomy" id="2794344"/>
    <lineage>
        <taxon>Bacteria</taxon>
        <taxon>Pseudomonadati</taxon>
        <taxon>Pseudomonadota</taxon>
        <taxon>Gammaproteobacteria</taxon>
        <taxon>Cellvibrionales</taxon>
        <taxon>Spongiibacteraceae</taxon>
        <taxon>Spongiibacter</taxon>
    </lineage>
</organism>
<keyword evidence="1" id="KW-0813">Transport</keyword>
<evidence type="ECO:0000259" key="5">
    <source>
        <dbReference type="PROSITE" id="PS50893"/>
    </source>
</evidence>
<protein>
    <submittedName>
        <fullName evidence="6">ABC transporter ATP-binding protein</fullName>
    </submittedName>
</protein>
<keyword evidence="7" id="KW-1185">Reference proteome</keyword>
<keyword evidence="3 6" id="KW-0067">ATP-binding</keyword>
<dbReference type="InterPro" id="IPR027417">
    <property type="entry name" value="P-loop_NTPase"/>
</dbReference>
<dbReference type="SUPFAM" id="SSF52540">
    <property type="entry name" value="P-loop containing nucleoside triphosphate hydrolases"/>
    <property type="match status" value="1"/>
</dbReference>
<proteinExistence type="inferred from homology"/>